<keyword evidence="5" id="KW-0677">Repeat</keyword>
<dbReference type="PROSITE" id="PS51371">
    <property type="entry name" value="CBS"/>
    <property type="match status" value="1"/>
</dbReference>
<dbReference type="Gene3D" id="3.10.580.10">
    <property type="entry name" value="CBS-domain"/>
    <property type="match status" value="1"/>
</dbReference>
<keyword evidence="13" id="KW-1185">Reference proteome</keyword>
<evidence type="ECO:0000256" key="1">
    <source>
        <dbReference type="ARBA" id="ARBA00004651"/>
    </source>
</evidence>
<feature type="domain" description="CBS" evidence="11">
    <location>
        <begin position="362"/>
        <end position="418"/>
    </location>
</feature>
<protein>
    <submittedName>
        <fullName evidence="12">Membrane protein TerC, possibly involved in tellurium resistance</fullName>
    </submittedName>
</protein>
<dbReference type="InterPro" id="IPR044751">
    <property type="entry name" value="Ion_transp-like_CBS"/>
</dbReference>
<dbReference type="InterPro" id="IPR005496">
    <property type="entry name" value="Integral_membrane_TerC"/>
</dbReference>
<dbReference type="InterPro" id="IPR005170">
    <property type="entry name" value="Transptr-assoc_dom"/>
</dbReference>
<feature type="transmembrane region" description="Helical" evidence="10">
    <location>
        <begin position="46"/>
        <end position="67"/>
    </location>
</feature>
<comment type="subcellular location">
    <subcellularLocation>
        <location evidence="1">Cell membrane</location>
        <topology evidence="1">Multi-pass membrane protein</topology>
    </subcellularLocation>
</comment>
<feature type="transmembrane region" description="Helical" evidence="10">
    <location>
        <begin position="208"/>
        <end position="226"/>
    </location>
</feature>
<dbReference type="SUPFAM" id="SSF54631">
    <property type="entry name" value="CBS-domain pair"/>
    <property type="match status" value="1"/>
</dbReference>
<keyword evidence="8 10" id="KW-0472">Membrane</keyword>
<dbReference type="Pfam" id="PF00571">
    <property type="entry name" value="CBS"/>
    <property type="match status" value="1"/>
</dbReference>
<feature type="transmembrane region" description="Helical" evidence="10">
    <location>
        <begin position="179"/>
        <end position="202"/>
    </location>
</feature>
<accession>A0A212PVT3</accession>
<keyword evidence="4 10" id="KW-0812">Transmembrane</keyword>
<evidence type="ECO:0000256" key="2">
    <source>
        <dbReference type="ARBA" id="ARBA00006446"/>
    </source>
</evidence>
<evidence type="ECO:0000256" key="10">
    <source>
        <dbReference type="SAM" id="Phobius"/>
    </source>
</evidence>
<dbReference type="InterPro" id="IPR036318">
    <property type="entry name" value="FAD-bd_PCMH-like_sf"/>
</dbReference>
<feature type="transmembrane region" description="Helical" evidence="10">
    <location>
        <begin position="149"/>
        <end position="167"/>
    </location>
</feature>
<dbReference type="CDD" id="cd04590">
    <property type="entry name" value="CBS_pair_CorC_HlyC_assoc"/>
    <property type="match status" value="1"/>
</dbReference>
<dbReference type="InterPro" id="IPR000644">
    <property type="entry name" value="CBS_dom"/>
</dbReference>
<feature type="transmembrane region" description="Helical" evidence="10">
    <location>
        <begin position="12"/>
        <end position="34"/>
    </location>
</feature>
<dbReference type="Pfam" id="PF03741">
    <property type="entry name" value="TerC"/>
    <property type="match status" value="1"/>
</dbReference>
<keyword evidence="3" id="KW-1003">Cell membrane</keyword>
<evidence type="ECO:0000259" key="11">
    <source>
        <dbReference type="PROSITE" id="PS51371"/>
    </source>
</evidence>
<dbReference type="GO" id="GO:0050660">
    <property type="term" value="F:flavin adenine dinucleotide binding"/>
    <property type="evidence" value="ECO:0007669"/>
    <property type="project" value="InterPro"/>
</dbReference>
<dbReference type="AlphaFoldDB" id="A0A212PVT3"/>
<dbReference type="Proteomes" id="UP000197065">
    <property type="component" value="Unassembled WGS sequence"/>
</dbReference>
<evidence type="ECO:0000313" key="12">
    <source>
        <dbReference type="EMBL" id="SNB51016.1"/>
    </source>
</evidence>
<dbReference type="SUPFAM" id="SSF56176">
    <property type="entry name" value="FAD-binding/transporter-associated domain-like"/>
    <property type="match status" value="1"/>
</dbReference>
<feature type="transmembrane region" description="Helical" evidence="10">
    <location>
        <begin position="119"/>
        <end position="143"/>
    </location>
</feature>
<gene>
    <name evidence="12" type="ORF">SAMN07250955_10118</name>
</gene>
<dbReference type="InterPro" id="IPR016169">
    <property type="entry name" value="FAD-bd_PCMH_sub2"/>
</dbReference>
<organism evidence="12 13">
    <name type="scientific">Arboricoccus pini</name>
    <dbReference type="NCBI Taxonomy" id="1963835"/>
    <lineage>
        <taxon>Bacteria</taxon>
        <taxon>Pseudomonadati</taxon>
        <taxon>Pseudomonadota</taxon>
        <taxon>Alphaproteobacteria</taxon>
        <taxon>Geminicoccales</taxon>
        <taxon>Geminicoccaceae</taxon>
        <taxon>Arboricoccus</taxon>
    </lineage>
</organism>
<dbReference type="EMBL" id="FYEH01000001">
    <property type="protein sequence ID" value="SNB51016.1"/>
    <property type="molecule type" value="Genomic_DNA"/>
</dbReference>
<proteinExistence type="inferred from homology"/>
<evidence type="ECO:0000256" key="6">
    <source>
        <dbReference type="ARBA" id="ARBA00022989"/>
    </source>
</evidence>
<evidence type="ECO:0000256" key="4">
    <source>
        <dbReference type="ARBA" id="ARBA00022692"/>
    </source>
</evidence>
<comment type="similarity">
    <text evidence="2">Belongs to the UPF0053 family. Hemolysin C subfamily.</text>
</comment>
<dbReference type="GO" id="GO:0005886">
    <property type="term" value="C:plasma membrane"/>
    <property type="evidence" value="ECO:0007669"/>
    <property type="project" value="UniProtKB-SubCell"/>
</dbReference>
<sequence length="520" mass="56211">MEAILDPGILAGLTTLIVLEVVLGIDNLLFIAVLADKLPAHQRDKARLLGLGLALILLAGLSWIIGLTQPVLELGPYAFSWRDLILVGGGFFLLIKATLEIHERLEGHHGAEGGGSRAIFWIVIVQILALDAVFSLDSIITAVGMIDQLWVMMTAVIVAMTIMIAASRPLTSFVGRHPTVVMLCLGFLLLIGFSLLAEGFGYHVPKGYLYAAIGFSILIEFFNQMVGAKRRRTLARLPMRLRTTDAVRRLLGGSAGSISNDDTISNVGGDGPAEFGDAERAMIEGVFGLAEKSVVAIMTPCHEIFWIDADRPLAEEGRRAASTGRTRCLVGRGSLDRLLGMVETKEVLSRLLNEPHARIETLVEPPLIVHDRLTVIRLIDLFRETGSRFAVVVDEHGAIEGIVTSTDIFAAIAGDLAEDEQVAGGISHMGDGTILVEGQTPIADVAQALNRPRLGQSGRYATIGGYLLWELGRMPKAAEVLERDGIRFSIETMERRRIGKVLIRALDPAARAEEGKPMAG</sequence>
<evidence type="ECO:0000256" key="5">
    <source>
        <dbReference type="ARBA" id="ARBA00022737"/>
    </source>
</evidence>
<evidence type="ECO:0000313" key="13">
    <source>
        <dbReference type="Proteomes" id="UP000197065"/>
    </source>
</evidence>
<dbReference type="OrthoDB" id="9805314at2"/>
<keyword evidence="7 9" id="KW-0129">CBS domain</keyword>
<evidence type="ECO:0000256" key="7">
    <source>
        <dbReference type="ARBA" id="ARBA00023122"/>
    </source>
</evidence>
<name>A0A212PVT3_9PROT</name>
<evidence type="ECO:0000256" key="8">
    <source>
        <dbReference type="ARBA" id="ARBA00023136"/>
    </source>
</evidence>
<dbReference type="SMART" id="SM00116">
    <property type="entry name" value="CBS"/>
    <property type="match status" value="1"/>
</dbReference>
<dbReference type="PANTHER" id="PTHR22777:SF15">
    <property type="entry name" value="UPF0053 INNER MEMBRANE PROTEIN YOAE"/>
    <property type="match status" value="1"/>
</dbReference>
<reference evidence="12 13" key="1">
    <citation type="submission" date="2017-06" db="EMBL/GenBank/DDBJ databases">
        <authorList>
            <person name="Kim H.J."/>
            <person name="Triplett B.A."/>
        </authorList>
    </citation>
    <scope>NUCLEOTIDE SEQUENCE [LARGE SCALE GENOMIC DNA]</scope>
    <source>
        <strain evidence="12 13">B29T1</strain>
    </source>
</reference>
<dbReference type="SMART" id="SM01091">
    <property type="entry name" value="CorC_HlyC"/>
    <property type="match status" value="1"/>
</dbReference>
<feature type="transmembrane region" description="Helical" evidence="10">
    <location>
        <begin position="79"/>
        <end position="99"/>
    </location>
</feature>
<evidence type="ECO:0000256" key="9">
    <source>
        <dbReference type="PROSITE-ProRule" id="PRU00703"/>
    </source>
</evidence>
<dbReference type="Pfam" id="PF03471">
    <property type="entry name" value="CorC_HlyC"/>
    <property type="match status" value="1"/>
</dbReference>
<dbReference type="PANTHER" id="PTHR22777">
    <property type="entry name" value="HEMOLYSIN-RELATED"/>
    <property type="match status" value="1"/>
</dbReference>
<dbReference type="InterPro" id="IPR046342">
    <property type="entry name" value="CBS_dom_sf"/>
</dbReference>
<dbReference type="Gene3D" id="3.30.465.10">
    <property type="match status" value="1"/>
</dbReference>
<evidence type="ECO:0000256" key="3">
    <source>
        <dbReference type="ARBA" id="ARBA00022475"/>
    </source>
</evidence>
<keyword evidence="6 10" id="KW-1133">Transmembrane helix</keyword>
<dbReference type="RefSeq" id="WP_088559369.1">
    <property type="nucleotide sequence ID" value="NZ_FYEH01000001.1"/>
</dbReference>